<dbReference type="AlphaFoldDB" id="A0A9D1CLE7"/>
<evidence type="ECO:0000256" key="6">
    <source>
        <dbReference type="ARBA" id="ARBA00047561"/>
    </source>
</evidence>
<name>A0A9D1CLE7_9FIRM</name>
<dbReference type="InterPro" id="IPR028161">
    <property type="entry name" value="Met8-like"/>
</dbReference>
<keyword evidence="3" id="KW-0560">Oxidoreductase</keyword>
<dbReference type="SUPFAM" id="SSF75615">
    <property type="entry name" value="Siroheme synthase middle domains-like"/>
    <property type="match status" value="1"/>
</dbReference>
<dbReference type="PANTHER" id="PTHR35330:SF1">
    <property type="entry name" value="SIROHEME BIOSYNTHESIS PROTEIN MET8"/>
    <property type="match status" value="1"/>
</dbReference>
<dbReference type="GO" id="GO:0043115">
    <property type="term" value="F:precorrin-2 dehydrogenase activity"/>
    <property type="evidence" value="ECO:0007669"/>
    <property type="project" value="UniProtKB-EC"/>
</dbReference>
<keyword evidence="5" id="KW-0627">Porphyrin biosynthesis</keyword>
<dbReference type="SUPFAM" id="SSF51735">
    <property type="entry name" value="NAD(P)-binding Rossmann-fold domains"/>
    <property type="match status" value="1"/>
</dbReference>
<dbReference type="Pfam" id="PF14824">
    <property type="entry name" value="Sirohm_synth_M"/>
    <property type="match status" value="1"/>
</dbReference>
<evidence type="ECO:0000256" key="2">
    <source>
        <dbReference type="ARBA" id="ARBA00012400"/>
    </source>
</evidence>
<evidence type="ECO:0000259" key="7">
    <source>
        <dbReference type="Pfam" id="PF14824"/>
    </source>
</evidence>
<dbReference type="GO" id="GO:0004325">
    <property type="term" value="F:ferrochelatase activity"/>
    <property type="evidence" value="ECO:0007669"/>
    <property type="project" value="InterPro"/>
</dbReference>
<dbReference type="EC" id="1.3.1.76" evidence="2"/>
<evidence type="ECO:0000256" key="1">
    <source>
        <dbReference type="ARBA" id="ARBA00005010"/>
    </source>
</evidence>
<evidence type="ECO:0000256" key="3">
    <source>
        <dbReference type="ARBA" id="ARBA00023002"/>
    </source>
</evidence>
<dbReference type="InterPro" id="IPR006367">
    <property type="entry name" value="Sirohaem_synthase_N"/>
</dbReference>
<evidence type="ECO:0000256" key="4">
    <source>
        <dbReference type="ARBA" id="ARBA00023027"/>
    </source>
</evidence>
<comment type="caution">
    <text evidence="8">The sequence shown here is derived from an EMBL/GenBank/DDBJ whole genome shotgun (WGS) entry which is preliminary data.</text>
</comment>
<dbReference type="Gene3D" id="3.40.50.720">
    <property type="entry name" value="NAD(P)-binding Rossmann-like Domain"/>
    <property type="match status" value="1"/>
</dbReference>
<keyword evidence="4" id="KW-0520">NAD</keyword>
<sequence length="200" mass="22007">MKLEDAPCLVVGGGAVALRKVKTLLSFGAEITLVAPEIAPELEKLPQVHLVKRCFCPQDLEGVTLAVAATDDKEVNREIARLCRARQIPVNVADQPEEGTFVFPAVVQKGSLTIGVSTGGASPAAAVFVKEKIASVLPGEDKHFQEILDYLARMRPIVKREVAEPHRKALFLRLFDLCMEKNRPLTQDEWEALRQEGKMP</sequence>
<dbReference type="Gene3D" id="3.30.160.110">
    <property type="entry name" value="Siroheme synthase, domain 2"/>
    <property type="match status" value="1"/>
</dbReference>
<dbReference type="InterPro" id="IPR028281">
    <property type="entry name" value="Sirohaem_synthase_central"/>
</dbReference>
<accession>A0A9D1CLE7</accession>
<dbReference type="Proteomes" id="UP000886796">
    <property type="component" value="Unassembled WGS sequence"/>
</dbReference>
<dbReference type="Pfam" id="PF13241">
    <property type="entry name" value="NAD_binding_7"/>
    <property type="match status" value="1"/>
</dbReference>
<reference evidence="8" key="1">
    <citation type="submission" date="2020-10" db="EMBL/GenBank/DDBJ databases">
        <authorList>
            <person name="Gilroy R."/>
        </authorList>
    </citation>
    <scope>NUCLEOTIDE SEQUENCE</scope>
    <source>
        <strain evidence="8">13361</strain>
    </source>
</reference>
<dbReference type="GO" id="GO:0019354">
    <property type="term" value="P:siroheme biosynthetic process"/>
    <property type="evidence" value="ECO:0007669"/>
    <property type="project" value="InterPro"/>
</dbReference>
<comment type="pathway">
    <text evidence="1">Porphyrin-containing compound metabolism; siroheme biosynthesis; sirohydrochlorin from precorrin-2: step 1/1.</text>
</comment>
<evidence type="ECO:0000256" key="5">
    <source>
        <dbReference type="ARBA" id="ARBA00023244"/>
    </source>
</evidence>
<comment type="catalytic activity">
    <reaction evidence="6">
        <text>precorrin-2 + NAD(+) = sirohydrochlorin + NADH + 2 H(+)</text>
        <dbReference type="Rhea" id="RHEA:15613"/>
        <dbReference type="ChEBI" id="CHEBI:15378"/>
        <dbReference type="ChEBI" id="CHEBI:57540"/>
        <dbReference type="ChEBI" id="CHEBI:57945"/>
        <dbReference type="ChEBI" id="CHEBI:58351"/>
        <dbReference type="ChEBI" id="CHEBI:58827"/>
        <dbReference type="EC" id="1.3.1.76"/>
    </reaction>
</comment>
<dbReference type="NCBIfam" id="TIGR01470">
    <property type="entry name" value="cysG_Nterm"/>
    <property type="match status" value="1"/>
</dbReference>
<evidence type="ECO:0000313" key="8">
    <source>
        <dbReference type="EMBL" id="HIQ66933.1"/>
    </source>
</evidence>
<dbReference type="PANTHER" id="PTHR35330">
    <property type="entry name" value="SIROHEME BIOSYNTHESIS PROTEIN MET8"/>
    <property type="match status" value="1"/>
</dbReference>
<feature type="domain" description="Siroheme synthase central" evidence="7">
    <location>
        <begin position="110"/>
        <end position="135"/>
    </location>
</feature>
<dbReference type="InterPro" id="IPR036291">
    <property type="entry name" value="NAD(P)-bd_dom_sf"/>
</dbReference>
<proteinExistence type="predicted"/>
<organism evidence="8 9">
    <name type="scientific">Candidatus Faecousia excrementigallinarum</name>
    <dbReference type="NCBI Taxonomy" id="2840806"/>
    <lineage>
        <taxon>Bacteria</taxon>
        <taxon>Bacillati</taxon>
        <taxon>Bacillota</taxon>
        <taxon>Clostridia</taxon>
        <taxon>Eubacteriales</taxon>
        <taxon>Oscillospiraceae</taxon>
        <taxon>Faecousia</taxon>
    </lineage>
</organism>
<evidence type="ECO:0000313" key="9">
    <source>
        <dbReference type="Proteomes" id="UP000886796"/>
    </source>
</evidence>
<protein>
    <recommendedName>
        <fullName evidence="2">precorrin-2 dehydrogenase</fullName>
        <ecNumber evidence="2">1.3.1.76</ecNumber>
    </recommendedName>
</protein>
<gene>
    <name evidence="8" type="ORF">IAB74_00280</name>
</gene>
<reference evidence="8" key="2">
    <citation type="journal article" date="2021" name="PeerJ">
        <title>Extensive microbial diversity within the chicken gut microbiome revealed by metagenomics and culture.</title>
        <authorList>
            <person name="Gilroy R."/>
            <person name="Ravi A."/>
            <person name="Getino M."/>
            <person name="Pursley I."/>
            <person name="Horton D.L."/>
            <person name="Alikhan N.F."/>
            <person name="Baker D."/>
            <person name="Gharbi K."/>
            <person name="Hall N."/>
            <person name="Watson M."/>
            <person name="Adriaenssens E.M."/>
            <person name="Foster-Nyarko E."/>
            <person name="Jarju S."/>
            <person name="Secka A."/>
            <person name="Antonio M."/>
            <person name="Oren A."/>
            <person name="Chaudhuri R.R."/>
            <person name="La Ragione R."/>
            <person name="Hildebrand F."/>
            <person name="Pallen M.J."/>
        </authorList>
    </citation>
    <scope>NUCLEOTIDE SEQUENCE</scope>
    <source>
        <strain evidence="8">13361</strain>
    </source>
</reference>
<dbReference type="EMBL" id="DVFK01000006">
    <property type="protein sequence ID" value="HIQ66933.1"/>
    <property type="molecule type" value="Genomic_DNA"/>
</dbReference>